<evidence type="ECO:0000313" key="12">
    <source>
        <dbReference type="Proteomes" id="UP001589838"/>
    </source>
</evidence>
<evidence type="ECO:0000256" key="9">
    <source>
        <dbReference type="SAM" id="Phobius"/>
    </source>
</evidence>
<keyword evidence="12" id="KW-1185">Reference proteome</keyword>
<keyword evidence="2" id="KW-0813">Transport</keyword>
<dbReference type="InterPro" id="IPR055348">
    <property type="entry name" value="DctQ"/>
</dbReference>
<evidence type="ECO:0000256" key="2">
    <source>
        <dbReference type="ARBA" id="ARBA00022448"/>
    </source>
</evidence>
<keyword evidence="5 9" id="KW-0812">Transmembrane</keyword>
<dbReference type="InterPro" id="IPR007387">
    <property type="entry name" value="TRAP_DctQ"/>
</dbReference>
<evidence type="ECO:0000259" key="10">
    <source>
        <dbReference type="Pfam" id="PF04290"/>
    </source>
</evidence>
<evidence type="ECO:0000313" key="11">
    <source>
        <dbReference type="EMBL" id="MFC0472089.1"/>
    </source>
</evidence>
<comment type="caution">
    <text evidence="11">The sequence shown here is derived from an EMBL/GenBank/DDBJ whole genome shotgun (WGS) entry which is preliminary data.</text>
</comment>
<feature type="domain" description="Tripartite ATP-independent periplasmic transporters DctQ component" evidence="10">
    <location>
        <begin position="21"/>
        <end position="150"/>
    </location>
</feature>
<dbReference type="EMBL" id="JBHLUX010000039">
    <property type="protein sequence ID" value="MFC0472089.1"/>
    <property type="molecule type" value="Genomic_DNA"/>
</dbReference>
<gene>
    <name evidence="11" type="ORF">ACFFHM_16675</name>
</gene>
<evidence type="ECO:0000256" key="6">
    <source>
        <dbReference type="ARBA" id="ARBA00022989"/>
    </source>
</evidence>
<keyword evidence="4" id="KW-0997">Cell inner membrane</keyword>
<evidence type="ECO:0000256" key="8">
    <source>
        <dbReference type="ARBA" id="ARBA00038436"/>
    </source>
</evidence>
<dbReference type="Proteomes" id="UP001589838">
    <property type="component" value="Unassembled WGS sequence"/>
</dbReference>
<evidence type="ECO:0000256" key="3">
    <source>
        <dbReference type="ARBA" id="ARBA00022475"/>
    </source>
</evidence>
<feature type="transmembrane region" description="Helical" evidence="9">
    <location>
        <begin position="126"/>
        <end position="147"/>
    </location>
</feature>
<keyword evidence="3" id="KW-1003">Cell membrane</keyword>
<protein>
    <submittedName>
        <fullName evidence="11">TRAP transporter small permease</fullName>
    </submittedName>
</protein>
<feature type="transmembrane region" description="Helical" evidence="9">
    <location>
        <begin position="12"/>
        <end position="33"/>
    </location>
</feature>
<comment type="similarity">
    <text evidence="8">Belongs to the TRAP transporter small permease family.</text>
</comment>
<dbReference type="RefSeq" id="WP_335960613.1">
    <property type="nucleotide sequence ID" value="NZ_JAXBLX010000011.1"/>
</dbReference>
<sequence>MTKRWFHFIDDGISTFALFAIILLTGTNVFSRYVLNKPLPWVEEIAIGLFVWLVFIGISSAMKRDSHIGVDYFVQKLPKPLRILSITIRAIAIYYVLFYVFVYLGFTFTAQASSKVTPILGISYQVINIAIPIGGLFTAIYFTRAFIRSIQIELGKEGGS</sequence>
<proteinExistence type="inferred from homology"/>
<evidence type="ECO:0000256" key="7">
    <source>
        <dbReference type="ARBA" id="ARBA00023136"/>
    </source>
</evidence>
<evidence type="ECO:0000256" key="4">
    <source>
        <dbReference type="ARBA" id="ARBA00022519"/>
    </source>
</evidence>
<reference evidence="11 12" key="1">
    <citation type="submission" date="2024-09" db="EMBL/GenBank/DDBJ databases">
        <authorList>
            <person name="Sun Q."/>
            <person name="Mori K."/>
        </authorList>
    </citation>
    <scope>NUCLEOTIDE SEQUENCE [LARGE SCALE GENOMIC DNA]</scope>
    <source>
        <strain evidence="11 12">NCAIM B.02610</strain>
    </source>
</reference>
<keyword evidence="7 9" id="KW-0472">Membrane</keyword>
<evidence type="ECO:0000256" key="5">
    <source>
        <dbReference type="ARBA" id="ARBA00022692"/>
    </source>
</evidence>
<organism evidence="11 12">
    <name type="scientific">Halalkalibacter kiskunsagensis</name>
    <dbReference type="NCBI Taxonomy" id="1548599"/>
    <lineage>
        <taxon>Bacteria</taxon>
        <taxon>Bacillati</taxon>
        <taxon>Bacillota</taxon>
        <taxon>Bacilli</taxon>
        <taxon>Bacillales</taxon>
        <taxon>Bacillaceae</taxon>
        <taxon>Halalkalibacter</taxon>
    </lineage>
</organism>
<dbReference type="PANTHER" id="PTHR35011:SF2">
    <property type="entry name" value="2,3-DIKETO-L-GULONATE TRAP TRANSPORTER SMALL PERMEASE PROTEIN YIAM"/>
    <property type="match status" value="1"/>
</dbReference>
<accession>A0ABV6KFL4</accession>
<feature type="transmembrane region" description="Helical" evidence="9">
    <location>
        <begin position="83"/>
        <end position="106"/>
    </location>
</feature>
<feature type="transmembrane region" description="Helical" evidence="9">
    <location>
        <begin position="45"/>
        <end position="62"/>
    </location>
</feature>
<dbReference type="PANTHER" id="PTHR35011">
    <property type="entry name" value="2,3-DIKETO-L-GULONATE TRAP TRANSPORTER SMALL PERMEASE PROTEIN YIAM"/>
    <property type="match status" value="1"/>
</dbReference>
<keyword evidence="6 9" id="KW-1133">Transmembrane helix</keyword>
<name>A0ABV6KFL4_9BACI</name>
<evidence type="ECO:0000256" key="1">
    <source>
        <dbReference type="ARBA" id="ARBA00004429"/>
    </source>
</evidence>
<comment type="subcellular location">
    <subcellularLocation>
        <location evidence="1">Cell inner membrane</location>
        <topology evidence="1">Multi-pass membrane protein</topology>
    </subcellularLocation>
</comment>
<dbReference type="Pfam" id="PF04290">
    <property type="entry name" value="DctQ"/>
    <property type="match status" value="1"/>
</dbReference>